<keyword evidence="2" id="KW-0496">Mitochondrion</keyword>
<keyword evidence="1" id="KW-0472">Membrane</keyword>
<comment type="caution">
    <text evidence="2">The sequence shown here is derived from an EMBL/GenBank/DDBJ whole genome shotgun (WGS) entry which is preliminary data.</text>
</comment>
<accession>A0A101M0D7</accession>
<gene>
    <name evidence="2" type="ORF">ABT39_MTgene4689</name>
</gene>
<sequence>MFQVGRQSVDRLTWFGLHGLAAGGELKAFPTTTLNIMSRAQQNGMIRKKPPTSNILYWGAPAIAFFYCFLLLSPLGGTKSAQALGSTVGHQPTISTEMGGAEGRSQIQFLSLPE</sequence>
<keyword evidence="1" id="KW-1133">Transmembrane helix</keyword>
<evidence type="ECO:0000256" key="1">
    <source>
        <dbReference type="SAM" id="Phobius"/>
    </source>
</evidence>
<dbReference type="EMBL" id="LKAM01000005">
    <property type="protein sequence ID" value="KUM48674.1"/>
    <property type="molecule type" value="Genomic_DNA"/>
</dbReference>
<organism evidence="2">
    <name type="scientific">Picea glauca</name>
    <name type="common">White spruce</name>
    <name type="synonym">Pinus glauca</name>
    <dbReference type="NCBI Taxonomy" id="3330"/>
    <lineage>
        <taxon>Eukaryota</taxon>
        <taxon>Viridiplantae</taxon>
        <taxon>Streptophyta</taxon>
        <taxon>Embryophyta</taxon>
        <taxon>Tracheophyta</taxon>
        <taxon>Spermatophyta</taxon>
        <taxon>Pinopsida</taxon>
        <taxon>Pinidae</taxon>
        <taxon>Conifers I</taxon>
        <taxon>Pinales</taxon>
        <taxon>Pinaceae</taxon>
        <taxon>Picea</taxon>
    </lineage>
</organism>
<feature type="transmembrane region" description="Helical" evidence="1">
    <location>
        <begin position="55"/>
        <end position="72"/>
    </location>
</feature>
<name>A0A101M0D7_PICGL</name>
<dbReference type="AlphaFoldDB" id="A0A101M0D7"/>
<evidence type="ECO:0000313" key="2">
    <source>
        <dbReference type="EMBL" id="KUM48674.1"/>
    </source>
</evidence>
<keyword evidence="1" id="KW-0812">Transmembrane</keyword>
<reference evidence="2" key="1">
    <citation type="journal article" date="2015" name="Genome Biol. Evol.">
        <title>Organellar Genomes of White Spruce (Picea glauca): Assembly and Annotation.</title>
        <authorList>
            <person name="Jackman S.D."/>
            <person name="Warren R.L."/>
            <person name="Gibb E.A."/>
            <person name="Vandervalk B.P."/>
            <person name="Mohamadi H."/>
            <person name="Chu J."/>
            <person name="Raymond A."/>
            <person name="Pleasance S."/>
            <person name="Coope R."/>
            <person name="Wildung M.R."/>
            <person name="Ritland C.E."/>
            <person name="Bousquet J."/>
            <person name="Jones S.J."/>
            <person name="Bohlmann J."/>
            <person name="Birol I."/>
        </authorList>
    </citation>
    <scope>NUCLEOTIDE SEQUENCE [LARGE SCALE GENOMIC DNA]</scope>
    <source>
        <tissue evidence="2">Flushing bud</tissue>
    </source>
</reference>
<protein>
    <submittedName>
        <fullName evidence="2">Uncharacterized protein</fullName>
    </submittedName>
</protein>
<proteinExistence type="predicted"/>
<geneLocation type="mitochondrion" evidence="2"/>